<keyword evidence="3" id="KW-1185">Reference proteome</keyword>
<accession>A0A2K8P7G8</accession>
<proteinExistence type="predicted"/>
<dbReference type="EMBL" id="CP024969">
    <property type="protein sequence ID" value="ATZ21555.1"/>
    <property type="molecule type" value="Genomic_DNA"/>
</dbReference>
<organism evidence="2 3">
    <name type="scientific">Mesoplasma tabanidae</name>
    <dbReference type="NCBI Taxonomy" id="219745"/>
    <lineage>
        <taxon>Bacteria</taxon>
        <taxon>Bacillati</taxon>
        <taxon>Mycoplasmatota</taxon>
        <taxon>Mollicutes</taxon>
        <taxon>Entomoplasmatales</taxon>
        <taxon>Entomoplasmataceae</taxon>
        <taxon>Mesoplasma</taxon>
    </lineage>
</organism>
<protein>
    <recommendedName>
        <fullName evidence="4">GIY-YIG domain-containing protein</fullName>
    </recommendedName>
</protein>
<dbReference type="AlphaFoldDB" id="A0A2K8P7G8"/>
<dbReference type="Proteomes" id="UP000232223">
    <property type="component" value="Chromosome"/>
</dbReference>
<evidence type="ECO:0008006" key="4">
    <source>
        <dbReference type="Google" id="ProtNLM"/>
    </source>
</evidence>
<sequence>MFFLLTLGLIVVFVVFISLIIKNNKMKKQKNELHSEIEKYKQDINKLKEINEKLKKSNNKSISNFYTEKINNKSNFTNINKHFEEKGQKIYREFCQEIRDSVDDKKAESERWFNYKWLEYRCEIDDKKLYEKINTHNGIYAMVIVPKMNINELDIKHVSYFPIYIGKTSRKGFIHRIKEHISGINDAINLIKEEDKKINCNFEELKISLDYKANKIYKKYYEIARFLIDNPVDKNEIKLNSNIYFKILESKKYDKRDIKDSQTYDIINWNKIGKSLNDVESEYIKKYDTHILGMNSEVLIKKNKPYKKANMKKTRRNNF</sequence>
<evidence type="ECO:0000256" key="1">
    <source>
        <dbReference type="SAM" id="Coils"/>
    </source>
</evidence>
<dbReference type="RefSeq" id="WP_157799982.1">
    <property type="nucleotide sequence ID" value="NZ_CP024969.1"/>
</dbReference>
<dbReference type="KEGG" id="mtab:MTABA_v1c03520"/>
<feature type="coiled-coil region" evidence="1">
    <location>
        <begin position="23"/>
        <end position="60"/>
    </location>
</feature>
<evidence type="ECO:0000313" key="2">
    <source>
        <dbReference type="EMBL" id="ATZ21555.1"/>
    </source>
</evidence>
<name>A0A2K8P7G8_9MOLU</name>
<evidence type="ECO:0000313" key="3">
    <source>
        <dbReference type="Proteomes" id="UP000232223"/>
    </source>
</evidence>
<reference evidence="2 3" key="1">
    <citation type="submission" date="2017-11" db="EMBL/GenBank/DDBJ databases">
        <title>Genome sequence of Mesoplasma tabanidae BARC 857 (ATCC 49584).</title>
        <authorList>
            <person name="Lo W.-S."/>
            <person name="Kuo C.-H."/>
        </authorList>
    </citation>
    <scope>NUCLEOTIDE SEQUENCE [LARGE SCALE GENOMIC DNA]</scope>
    <source>
        <strain evidence="2 3">BARC 857</strain>
    </source>
</reference>
<gene>
    <name evidence="2" type="ORF">MTABA_v1c03520</name>
</gene>
<keyword evidence="1" id="KW-0175">Coiled coil</keyword>